<dbReference type="Gene3D" id="3.30.1460.30">
    <property type="entry name" value="YgaC/TfoX-N like chaperone"/>
    <property type="match status" value="1"/>
</dbReference>
<organism evidence="2 3">
    <name type="scientific">Flavilitoribacter nigricans (strain ATCC 23147 / DSM 23189 / NBRC 102662 / NCIMB 1420 / SS-2)</name>
    <name type="common">Lewinella nigricans</name>
    <dbReference type="NCBI Taxonomy" id="1122177"/>
    <lineage>
        <taxon>Bacteria</taxon>
        <taxon>Pseudomonadati</taxon>
        <taxon>Bacteroidota</taxon>
        <taxon>Saprospiria</taxon>
        <taxon>Saprospirales</taxon>
        <taxon>Lewinellaceae</taxon>
        <taxon>Flavilitoribacter</taxon>
    </lineage>
</organism>
<evidence type="ECO:0000313" key="3">
    <source>
        <dbReference type="Proteomes" id="UP000223913"/>
    </source>
</evidence>
<dbReference type="RefSeq" id="WP_099148697.1">
    <property type="nucleotide sequence ID" value="NZ_PDUD01000004.1"/>
</dbReference>
<evidence type="ECO:0000313" key="2">
    <source>
        <dbReference type="EMBL" id="PHN07908.1"/>
    </source>
</evidence>
<protein>
    <submittedName>
        <fullName evidence="2">RNA methyltransferase</fullName>
    </submittedName>
</protein>
<keyword evidence="2" id="KW-0489">Methyltransferase</keyword>
<reference evidence="2 3" key="1">
    <citation type="submission" date="2017-10" db="EMBL/GenBank/DDBJ databases">
        <title>The draft genome sequence of Lewinella nigricans NBRC 102662.</title>
        <authorList>
            <person name="Wang K."/>
        </authorList>
    </citation>
    <scope>NUCLEOTIDE SEQUENCE [LARGE SCALE GENOMIC DNA]</scope>
    <source>
        <strain evidence="2 3">NBRC 102662</strain>
    </source>
</reference>
<gene>
    <name evidence="2" type="ORF">CRP01_03910</name>
</gene>
<dbReference type="EMBL" id="PDUD01000004">
    <property type="protein sequence ID" value="PHN07908.1"/>
    <property type="molecule type" value="Genomic_DNA"/>
</dbReference>
<dbReference type="GO" id="GO:0032259">
    <property type="term" value="P:methylation"/>
    <property type="evidence" value="ECO:0007669"/>
    <property type="project" value="UniProtKB-KW"/>
</dbReference>
<dbReference type="SUPFAM" id="SSF159894">
    <property type="entry name" value="YgaC/TfoX-N like"/>
    <property type="match status" value="1"/>
</dbReference>
<dbReference type="Pfam" id="PF04993">
    <property type="entry name" value="TfoX_N"/>
    <property type="match status" value="1"/>
</dbReference>
<dbReference type="OrthoDB" id="214902at2"/>
<feature type="domain" description="TfoX N-terminal" evidence="1">
    <location>
        <begin position="23"/>
        <end position="103"/>
    </location>
</feature>
<name>A0A2D0NHL4_FLAN2</name>
<dbReference type="InterPro" id="IPR007076">
    <property type="entry name" value="TfoX_N"/>
</dbReference>
<keyword evidence="2" id="KW-0808">Transferase</keyword>
<dbReference type="Proteomes" id="UP000223913">
    <property type="component" value="Unassembled WGS sequence"/>
</dbReference>
<proteinExistence type="predicted"/>
<accession>A0A2D0NHL4</accession>
<comment type="caution">
    <text evidence="2">The sequence shown here is derived from an EMBL/GenBank/DDBJ whole genome shotgun (WGS) entry which is preliminary data.</text>
</comment>
<keyword evidence="3" id="KW-1185">Reference proteome</keyword>
<dbReference type="AlphaFoldDB" id="A0A2D0NHL4"/>
<sequence>MAVDLYLIDRMRRILESRLVAWYEKKMFGGRCFMVDEKMCFVARRNGGLMVRIDPAESEALLTREGASQMVHGNRTMSGFLYLTPEACAEDAELEFWLDKCLEYNPRARASKKKKR</sequence>
<evidence type="ECO:0000259" key="1">
    <source>
        <dbReference type="Pfam" id="PF04993"/>
    </source>
</evidence>
<dbReference type="GO" id="GO:0008168">
    <property type="term" value="F:methyltransferase activity"/>
    <property type="evidence" value="ECO:0007669"/>
    <property type="project" value="UniProtKB-KW"/>
</dbReference>